<feature type="region of interest" description="Disordered" evidence="1">
    <location>
        <begin position="1"/>
        <end position="21"/>
    </location>
</feature>
<dbReference type="EMBL" id="KE346119">
    <property type="protein sequence ID" value="EXC26779.1"/>
    <property type="molecule type" value="Genomic_DNA"/>
</dbReference>
<dbReference type="AlphaFoldDB" id="W9SU91"/>
<sequence length="63" mass="7006">MEDTDNVPSLIATNNGESIHSSAHSFDDSYFDSDMLDVCVLCKFHKKERPPITTKSAGKECQN</sequence>
<feature type="compositionally biased region" description="Polar residues" evidence="1">
    <location>
        <begin position="11"/>
        <end position="21"/>
    </location>
</feature>
<reference evidence="3" key="1">
    <citation type="submission" date="2013-01" db="EMBL/GenBank/DDBJ databases">
        <title>Draft Genome Sequence of a Mulberry Tree, Morus notabilis C.K. Schneid.</title>
        <authorList>
            <person name="He N."/>
            <person name="Zhao S."/>
        </authorList>
    </citation>
    <scope>NUCLEOTIDE SEQUENCE</scope>
</reference>
<protein>
    <submittedName>
        <fullName evidence="2">Uncharacterized protein</fullName>
    </submittedName>
</protein>
<dbReference type="Proteomes" id="UP000030645">
    <property type="component" value="Unassembled WGS sequence"/>
</dbReference>
<organism evidence="2 3">
    <name type="scientific">Morus notabilis</name>
    <dbReference type="NCBI Taxonomy" id="981085"/>
    <lineage>
        <taxon>Eukaryota</taxon>
        <taxon>Viridiplantae</taxon>
        <taxon>Streptophyta</taxon>
        <taxon>Embryophyta</taxon>
        <taxon>Tracheophyta</taxon>
        <taxon>Spermatophyta</taxon>
        <taxon>Magnoliopsida</taxon>
        <taxon>eudicotyledons</taxon>
        <taxon>Gunneridae</taxon>
        <taxon>Pentapetalae</taxon>
        <taxon>rosids</taxon>
        <taxon>fabids</taxon>
        <taxon>Rosales</taxon>
        <taxon>Moraceae</taxon>
        <taxon>Moreae</taxon>
        <taxon>Morus</taxon>
    </lineage>
</organism>
<evidence type="ECO:0000256" key="1">
    <source>
        <dbReference type="SAM" id="MobiDB-lite"/>
    </source>
</evidence>
<evidence type="ECO:0000313" key="2">
    <source>
        <dbReference type="EMBL" id="EXC26779.1"/>
    </source>
</evidence>
<proteinExistence type="predicted"/>
<evidence type="ECO:0000313" key="3">
    <source>
        <dbReference type="Proteomes" id="UP000030645"/>
    </source>
</evidence>
<keyword evidence="3" id="KW-1185">Reference proteome</keyword>
<gene>
    <name evidence="2" type="ORF">L484_023395</name>
</gene>
<name>W9SU91_9ROSA</name>
<accession>W9SU91</accession>